<dbReference type="FunFam" id="2.40.50.140:FF:000224">
    <property type="entry name" value="RecQ mediated genome instability 2"/>
    <property type="match status" value="1"/>
</dbReference>
<keyword evidence="3" id="KW-0238">DNA-binding</keyword>
<evidence type="ECO:0000256" key="8">
    <source>
        <dbReference type="ARBA" id="ARBA00069617"/>
    </source>
</evidence>
<comment type="subunit">
    <text evidence="7">Component of the RMI complex, containing at least TOP3A, RMI1 and RMI2. The RMI complex interacts with BLM.</text>
</comment>
<comment type="caution">
    <text evidence="9">The sequence shown here is derived from an EMBL/GenBank/DDBJ whole genome shotgun (WGS) entry which is preliminary data.</text>
</comment>
<proteinExistence type="inferred from homology"/>
<gene>
    <name evidence="9" type="ORF">DNTS_003242</name>
</gene>
<protein>
    <recommendedName>
        <fullName evidence="8">RecQ-mediated genome instability protein 2</fullName>
    </recommendedName>
</protein>
<dbReference type="STRING" id="623744.A0A553RQ42"/>
<evidence type="ECO:0000256" key="3">
    <source>
        <dbReference type="ARBA" id="ARBA00023125"/>
    </source>
</evidence>
<dbReference type="PANTHER" id="PTHR33962:SF1">
    <property type="entry name" value="RECQ-MEDIATED GENOME INSTABILITY PROTEIN 2"/>
    <property type="match status" value="1"/>
</dbReference>
<dbReference type="AlphaFoldDB" id="A0A553RQ42"/>
<dbReference type="PANTHER" id="PTHR33962">
    <property type="entry name" value="RECQ-MEDIATED GENOME INSTABILITY PROTEIN 2 RMI2"/>
    <property type="match status" value="1"/>
</dbReference>
<dbReference type="Pfam" id="PF16100">
    <property type="entry name" value="RMI2"/>
    <property type="match status" value="1"/>
</dbReference>
<evidence type="ECO:0000256" key="4">
    <source>
        <dbReference type="ARBA" id="ARBA00023242"/>
    </source>
</evidence>
<reference evidence="9 10" key="1">
    <citation type="journal article" date="2019" name="Sci. Data">
        <title>Hybrid genome assembly and annotation of Danionella translucida.</title>
        <authorList>
            <person name="Kadobianskyi M."/>
            <person name="Schulze L."/>
            <person name="Schuelke M."/>
            <person name="Judkewitz B."/>
        </authorList>
    </citation>
    <scope>NUCLEOTIDE SEQUENCE [LARGE SCALE GENOMIC DNA]</scope>
    <source>
        <strain evidence="9 10">Bolton</strain>
    </source>
</reference>
<comment type="subcellular location">
    <subcellularLocation>
        <location evidence="1">Nucleus</location>
    </subcellularLocation>
</comment>
<dbReference type="GO" id="GO:0016607">
    <property type="term" value="C:nuclear speck"/>
    <property type="evidence" value="ECO:0007669"/>
    <property type="project" value="TreeGrafter"/>
</dbReference>
<dbReference type="GO" id="GO:0006260">
    <property type="term" value="P:DNA replication"/>
    <property type="evidence" value="ECO:0007669"/>
    <property type="project" value="UniProtKB-KW"/>
</dbReference>
<evidence type="ECO:0000313" key="9">
    <source>
        <dbReference type="EMBL" id="TRZ04303.1"/>
    </source>
</evidence>
<evidence type="ECO:0000256" key="7">
    <source>
        <dbReference type="ARBA" id="ARBA00065114"/>
    </source>
</evidence>
<comment type="similarity">
    <text evidence="6">Belongs to the RMI2 family.</text>
</comment>
<dbReference type="GO" id="GO:2000042">
    <property type="term" value="P:negative regulation of double-strand break repair via homologous recombination"/>
    <property type="evidence" value="ECO:0007669"/>
    <property type="project" value="TreeGrafter"/>
</dbReference>
<evidence type="ECO:0000256" key="5">
    <source>
        <dbReference type="ARBA" id="ARBA00055932"/>
    </source>
</evidence>
<evidence type="ECO:0000313" key="10">
    <source>
        <dbReference type="Proteomes" id="UP000316079"/>
    </source>
</evidence>
<name>A0A553RQ42_9TELE</name>
<dbReference type="GO" id="GO:0033045">
    <property type="term" value="P:regulation of sister chromatid segregation"/>
    <property type="evidence" value="ECO:0007669"/>
    <property type="project" value="TreeGrafter"/>
</dbReference>
<dbReference type="InterPro" id="IPR012340">
    <property type="entry name" value="NA-bd_OB-fold"/>
</dbReference>
<keyword evidence="2" id="KW-0235">DNA replication</keyword>
<dbReference type="GO" id="GO:0006281">
    <property type="term" value="P:DNA repair"/>
    <property type="evidence" value="ECO:0007669"/>
    <property type="project" value="TreeGrafter"/>
</dbReference>
<sequence>MNLSLVNAERARSPPVKVLSSQLREASESQSSNARSEFLIRRLGSGSRGSLLPVSVVWMQGTVVDVQADLNNVLILDETGNFLVSGINSIPKGKPCLSPGKYVMVMGVIQSHSPEPVLRAVKMADLSENAVLHRKNWLYEVEELQRVLT</sequence>
<dbReference type="Proteomes" id="UP000316079">
    <property type="component" value="Unassembled WGS sequence"/>
</dbReference>
<dbReference type="Gene3D" id="2.40.50.140">
    <property type="entry name" value="Nucleic acid-binding proteins"/>
    <property type="match status" value="1"/>
</dbReference>
<organism evidence="9 10">
    <name type="scientific">Danionella cerebrum</name>
    <dbReference type="NCBI Taxonomy" id="2873325"/>
    <lineage>
        <taxon>Eukaryota</taxon>
        <taxon>Metazoa</taxon>
        <taxon>Chordata</taxon>
        <taxon>Craniata</taxon>
        <taxon>Vertebrata</taxon>
        <taxon>Euteleostomi</taxon>
        <taxon>Actinopterygii</taxon>
        <taxon>Neopterygii</taxon>
        <taxon>Teleostei</taxon>
        <taxon>Ostariophysi</taxon>
        <taxon>Cypriniformes</taxon>
        <taxon>Danionidae</taxon>
        <taxon>Danioninae</taxon>
        <taxon>Danionella</taxon>
    </lineage>
</organism>
<keyword evidence="10" id="KW-1185">Reference proteome</keyword>
<dbReference type="OrthoDB" id="10024265at2759"/>
<dbReference type="InterPro" id="IPR032245">
    <property type="entry name" value="RMI2"/>
</dbReference>
<evidence type="ECO:0000256" key="6">
    <source>
        <dbReference type="ARBA" id="ARBA00061240"/>
    </source>
</evidence>
<accession>A0A553RQ42</accession>
<dbReference type="EMBL" id="SRMA01000827">
    <property type="protein sequence ID" value="TRZ04303.1"/>
    <property type="molecule type" value="Genomic_DNA"/>
</dbReference>
<dbReference type="GO" id="GO:0043007">
    <property type="term" value="P:maintenance of rDNA"/>
    <property type="evidence" value="ECO:0007669"/>
    <property type="project" value="TreeGrafter"/>
</dbReference>
<evidence type="ECO:0000256" key="1">
    <source>
        <dbReference type="ARBA" id="ARBA00004123"/>
    </source>
</evidence>
<dbReference type="GO" id="GO:0003677">
    <property type="term" value="F:DNA binding"/>
    <property type="evidence" value="ECO:0007669"/>
    <property type="project" value="UniProtKB-KW"/>
</dbReference>
<comment type="function">
    <text evidence="5">Essential component of the RMI complex, a complex that plays an important role in the processing of homologous recombination intermediates. It is required to regulate sister chromatid segregation and to limit DNA crossover. Essential for the stability, localization, and function of BLM, TOP3A, and complexes containing BLM. In the RMI complex, it is required to target BLM to chromatin and stress-induced nuclear foci and mitotic phosphorylation of BLM.</text>
</comment>
<dbReference type="GO" id="GO:0005829">
    <property type="term" value="C:cytosol"/>
    <property type="evidence" value="ECO:0007669"/>
    <property type="project" value="TreeGrafter"/>
</dbReference>
<evidence type="ECO:0000256" key="2">
    <source>
        <dbReference type="ARBA" id="ARBA00022705"/>
    </source>
</evidence>
<keyword evidence="4" id="KW-0539">Nucleus</keyword>